<sequence>MSTARDIIIDALKDAGAIGVGQTATAEDANDALRRLNAMLAQWARRRWLVYHLVDVAFQADGSQSYSIGAGGDLTYPRPDSVEAAFFRQNVGVPGNQVDYPLTVLTSRQDYNQISLKGMQSFPAVLFYDSGYPLGNIFIWPIPTNLYEIHLSLKAVLPSFANLTDQVVLPPEYEEAIRMNLAVRLKVMFQLPSDQALNVLANKALETIKNANAQIPSLQMPVDLIRGGIYNVFSDRSD</sequence>
<comment type="caution">
    <text evidence="1">The sequence shown here is derived from an EMBL/GenBank/DDBJ whole genome shotgun (WGS) entry which is preliminary data.</text>
</comment>
<proteinExistence type="predicted"/>
<reference evidence="1 2" key="1">
    <citation type="submission" date="2018-08" db="EMBL/GenBank/DDBJ databases">
        <title>Crown Gall in kiwifruit.</title>
        <authorList>
            <person name="Visnovsky S.B."/>
            <person name="Pitman A.R."/>
        </authorList>
    </citation>
    <scope>NUCLEOTIDE SEQUENCE [LARGE SCALE GENOMIC DNA]</scope>
    <source>
        <strain evidence="1 2">SBV_302_78_2</strain>
    </source>
</reference>
<dbReference type="RefSeq" id="WP_149898046.1">
    <property type="nucleotide sequence ID" value="NZ_QRFF01000001.1"/>
</dbReference>
<evidence type="ECO:0000313" key="1">
    <source>
        <dbReference type="EMBL" id="KAA3504598.1"/>
    </source>
</evidence>
<protein>
    <submittedName>
        <fullName evidence="1">Uncharacterized protein</fullName>
    </submittedName>
</protein>
<evidence type="ECO:0000313" key="2">
    <source>
        <dbReference type="Proteomes" id="UP000473658"/>
    </source>
</evidence>
<dbReference type="Gene3D" id="1.10.3230.20">
    <property type="entry name" value="P22 tail accessory factor (Gp4)"/>
    <property type="match status" value="2"/>
</dbReference>
<dbReference type="Proteomes" id="UP000473658">
    <property type="component" value="Unassembled WGS sequence"/>
</dbReference>
<accession>A0AA88F6D3</accession>
<dbReference type="InterPro" id="IPR038258">
    <property type="entry name" value="Gp4_sf"/>
</dbReference>
<dbReference type="EMBL" id="QRFF01000001">
    <property type="protein sequence ID" value="KAA3504598.1"/>
    <property type="molecule type" value="Genomic_DNA"/>
</dbReference>
<organism evidence="1 2">
    <name type="scientific">Rhizobium rhizogenes</name>
    <name type="common">Agrobacterium rhizogenes</name>
    <dbReference type="NCBI Taxonomy" id="359"/>
    <lineage>
        <taxon>Bacteria</taxon>
        <taxon>Pseudomonadati</taxon>
        <taxon>Pseudomonadota</taxon>
        <taxon>Alphaproteobacteria</taxon>
        <taxon>Hyphomicrobiales</taxon>
        <taxon>Rhizobiaceae</taxon>
        <taxon>Rhizobium/Agrobacterium group</taxon>
        <taxon>Rhizobium</taxon>
    </lineage>
</organism>
<dbReference type="AlphaFoldDB" id="A0AA88F6D3"/>
<gene>
    <name evidence="1" type="ORF">DXM27_05130</name>
</gene>
<name>A0AA88F6D3_RHIRH</name>